<dbReference type="Proteomes" id="UP000228934">
    <property type="component" value="Unassembled WGS sequence"/>
</dbReference>
<protein>
    <submittedName>
        <fullName evidence="2">Uncharacterized protein</fullName>
    </submittedName>
</protein>
<evidence type="ECO:0000313" key="3">
    <source>
        <dbReference type="Proteomes" id="UP000228934"/>
    </source>
</evidence>
<evidence type="ECO:0000313" key="2">
    <source>
        <dbReference type="EMBL" id="PIO24630.1"/>
    </source>
</evidence>
<name>A0A2G9R9R0_AQUCT</name>
<organism evidence="2 3">
    <name type="scientific">Aquarana catesbeiana</name>
    <name type="common">American bullfrog</name>
    <name type="synonym">Rana catesbeiana</name>
    <dbReference type="NCBI Taxonomy" id="8400"/>
    <lineage>
        <taxon>Eukaryota</taxon>
        <taxon>Metazoa</taxon>
        <taxon>Chordata</taxon>
        <taxon>Craniata</taxon>
        <taxon>Vertebrata</taxon>
        <taxon>Euteleostomi</taxon>
        <taxon>Amphibia</taxon>
        <taxon>Batrachia</taxon>
        <taxon>Anura</taxon>
        <taxon>Neobatrachia</taxon>
        <taxon>Ranoidea</taxon>
        <taxon>Ranidae</taxon>
        <taxon>Aquarana</taxon>
    </lineage>
</organism>
<feature type="non-terminal residue" evidence="2">
    <location>
        <position position="81"/>
    </location>
</feature>
<dbReference type="AlphaFoldDB" id="A0A2G9R9R0"/>
<accession>A0A2G9R9R0</accession>
<proteinExistence type="predicted"/>
<gene>
    <name evidence="2" type="ORF">AB205_0117260</name>
</gene>
<dbReference type="EMBL" id="KV955901">
    <property type="protein sequence ID" value="PIO24630.1"/>
    <property type="molecule type" value="Genomic_DNA"/>
</dbReference>
<evidence type="ECO:0000256" key="1">
    <source>
        <dbReference type="SAM" id="MobiDB-lite"/>
    </source>
</evidence>
<keyword evidence="3" id="KW-1185">Reference proteome</keyword>
<sequence length="81" mass="9291">MYCRMADMSHMIWTESVNPIGMNESGRGLTEDPNGHLDPSSGRQRNSLLLLSRPKQDAHTLQLRDLHRHLEDLDNRGHCNN</sequence>
<feature type="region of interest" description="Disordered" evidence="1">
    <location>
        <begin position="19"/>
        <end position="45"/>
    </location>
</feature>
<reference evidence="3" key="1">
    <citation type="journal article" date="2017" name="Nat. Commun.">
        <title>The North American bullfrog draft genome provides insight into hormonal regulation of long noncoding RNA.</title>
        <authorList>
            <person name="Hammond S.A."/>
            <person name="Warren R.L."/>
            <person name="Vandervalk B.P."/>
            <person name="Kucuk E."/>
            <person name="Khan H."/>
            <person name="Gibb E.A."/>
            <person name="Pandoh P."/>
            <person name="Kirk H."/>
            <person name="Zhao Y."/>
            <person name="Jones M."/>
            <person name="Mungall A.J."/>
            <person name="Coope R."/>
            <person name="Pleasance S."/>
            <person name="Moore R.A."/>
            <person name="Holt R.A."/>
            <person name="Round J.M."/>
            <person name="Ohora S."/>
            <person name="Walle B.V."/>
            <person name="Veldhoen N."/>
            <person name="Helbing C.C."/>
            <person name="Birol I."/>
        </authorList>
    </citation>
    <scope>NUCLEOTIDE SEQUENCE [LARGE SCALE GENOMIC DNA]</scope>
</reference>